<gene>
    <name evidence="2" type="ORF">EZS28_029209</name>
</gene>
<accession>A0A5J4UYK8</accession>
<dbReference type="GO" id="GO:0044773">
    <property type="term" value="P:mitotic DNA damage checkpoint signaling"/>
    <property type="evidence" value="ECO:0007669"/>
    <property type="project" value="TreeGrafter"/>
</dbReference>
<sequence length="219" mass="25274">MVQAFAAIHSNDILHRDMKPQNILIGQDGKIKICDFGESKVLNPDQSRHLTDVGTYQYRSYEMQIGIGFSQCSDVFGIGIVMYQLLLLPGEHNDDINKIEKKHSQNKFLNETELQKKISPKLRDMIYSLIQWMYWKRPTILDLLNCEEIQKYIDKNDQDGWLNDSIQKLEQIKNKPKEHVASIIYFKPIPIQHLSIEQLNELSQSSSSSQSSQSSSSSQ</sequence>
<dbReference type="InterPro" id="IPR000719">
    <property type="entry name" value="Prot_kinase_dom"/>
</dbReference>
<dbReference type="Gene3D" id="1.10.510.10">
    <property type="entry name" value="Transferase(Phosphotransferase) domain 1"/>
    <property type="match status" value="1"/>
</dbReference>
<dbReference type="OrthoDB" id="1668230at2759"/>
<dbReference type="InterPro" id="IPR008271">
    <property type="entry name" value="Ser/Thr_kinase_AS"/>
</dbReference>
<dbReference type="GO" id="GO:0004674">
    <property type="term" value="F:protein serine/threonine kinase activity"/>
    <property type="evidence" value="ECO:0007669"/>
    <property type="project" value="TreeGrafter"/>
</dbReference>
<evidence type="ECO:0000313" key="3">
    <source>
        <dbReference type="Proteomes" id="UP000324800"/>
    </source>
</evidence>
<feature type="non-terminal residue" evidence="2">
    <location>
        <position position="219"/>
    </location>
</feature>
<dbReference type="GO" id="GO:0005524">
    <property type="term" value="F:ATP binding"/>
    <property type="evidence" value="ECO:0007669"/>
    <property type="project" value="InterPro"/>
</dbReference>
<feature type="domain" description="Protein kinase" evidence="1">
    <location>
        <begin position="1"/>
        <end position="153"/>
    </location>
</feature>
<evidence type="ECO:0000313" key="2">
    <source>
        <dbReference type="EMBL" id="KAA6375263.1"/>
    </source>
</evidence>
<dbReference type="InterPro" id="IPR011009">
    <property type="entry name" value="Kinase-like_dom_sf"/>
</dbReference>
<dbReference type="GO" id="GO:0005634">
    <property type="term" value="C:nucleus"/>
    <property type="evidence" value="ECO:0007669"/>
    <property type="project" value="TreeGrafter"/>
</dbReference>
<dbReference type="Proteomes" id="UP000324800">
    <property type="component" value="Unassembled WGS sequence"/>
</dbReference>
<dbReference type="PROSITE" id="PS50011">
    <property type="entry name" value="PROTEIN_KINASE_DOM"/>
    <property type="match status" value="1"/>
</dbReference>
<comment type="caution">
    <text evidence="2">The sequence shown here is derived from an EMBL/GenBank/DDBJ whole genome shotgun (WGS) entry which is preliminary data.</text>
</comment>
<organism evidence="2 3">
    <name type="scientific">Streblomastix strix</name>
    <dbReference type="NCBI Taxonomy" id="222440"/>
    <lineage>
        <taxon>Eukaryota</taxon>
        <taxon>Metamonada</taxon>
        <taxon>Preaxostyla</taxon>
        <taxon>Oxymonadida</taxon>
        <taxon>Streblomastigidae</taxon>
        <taxon>Streblomastix</taxon>
    </lineage>
</organism>
<name>A0A5J4UYK8_9EUKA</name>
<dbReference type="EMBL" id="SNRW01011365">
    <property type="protein sequence ID" value="KAA6375263.1"/>
    <property type="molecule type" value="Genomic_DNA"/>
</dbReference>
<dbReference type="SMART" id="SM00220">
    <property type="entry name" value="S_TKc"/>
    <property type="match status" value="1"/>
</dbReference>
<protein>
    <recommendedName>
        <fullName evidence="1">Protein kinase domain-containing protein</fullName>
    </recommendedName>
</protein>
<dbReference type="PROSITE" id="PS00108">
    <property type="entry name" value="PROTEIN_KINASE_ST"/>
    <property type="match status" value="1"/>
</dbReference>
<reference evidence="2 3" key="1">
    <citation type="submission" date="2019-03" db="EMBL/GenBank/DDBJ databases">
        <title>Single cell metagenomics reveals metabolic interactions within the superorganism composed of flagellate Streblomastix strix and complex community of Bacteroidetes bacteria on its surface.</title>
        <authorList>
            <person name="Treitli S.C."/>
            <person name="Kolisko M."/>
            <person name="Husnik F."/>
            <person name="Keeling P."/>
            <person name="Hampl V."/>
        </authorList>
    </citation>
    <scope>NUCLEOTIDE SEQUENCE [LARGE SCALE GENOMIC DNA]</scope>
    <source>
        <strain evidence="2">ST1C</strain>
    </source>
</reference>
<evidence type="ECO:0000259" key="1">
    <source>
        <dbReference type="PROSITE" id="PS50011"/>
    </source>
</evidence>
<dbReference type="AlphaFoldDB" id="A0A5J4UYK8"/>
<proteinExistence type="predicted"/>
<dbReference type="PANTHER" id="PTHR44167:SF24">
    <property type="entry name" value="SERINE_THREONINE-PROTEIN KINASE CHK2"/>
    <property type="match status" value="1"/>
</dbReference>
<dbReference type="SUPFAM" id="SSF56112">
    <property type="entry name" value="Protein kinase-like (PK-like)"/>
    <property type="match status" value="1"/>
</dbReference>
<dbReference type="PANTHER" id="PTHR44167">
    <property type="entry name" value="OVARIAN-SPECIFIC SERINE/THREONINE-PROTEIN KINASE LOK-RELATED"/>
    <property type="match status" value="1"/>
</dbReference>
<dbReference type="Pfam" id="PF00069">
    <property type="entry name" value="Pkinase"/>
    <property type="match status" value="1"/>
</dbReference>